<protein>
    <submittedName>
        <fullName evidence="1">Uncharacterized protein</fullName>
    </submittedName>
</protein>
<sequence length="163" mass="18310">MPADHPEALIEETLAGPFGKLPMAGMLREHGSRFMGAALPATYKRGMPRRCFRNAAQLTRSRHLEYWEGWAWVPSFGALPFDHAWCVDPQSGCVVDSTWENPADCVYLGLHVPTEVLLEARRETGVWGVLDVRRGRMADALKRYLSQLPLRDETLGQEMSLSA</sequence>
<dbReference type="OrthoDB" id="7871022at2"/>
<dbReference type="Proteomes" id="UP000305887">
    <property type="component" value="Unassembled WGS sequence"/>
</dbReference>
<dbReference type="EMBL" id="VDFU01000015">
    <property type="protein sequence ID" value="TNC48717.1"/>
    <property type="molecule type" value="Genomic_DNA"/>
</dbReference>
<comment type="caution">
    <text evidence="1">The sequence shown here is derived from an EMBL/GenBank/DDBJ whole genome shotgun (WGS) entry which is preliminary data.</text>
</comment>
<proteinExistence type="predicted"/>
<evidence type="ECO:0000313" key="1">
    <source>
        <dbReference type="EMBL" id="TNC48717.1"/>
    </source>
</evidence>
<organism evidence="1 2">
    <name type="scientific">Rubellimicrobium rubrum</name>
    <dbReference type="NCBI Taxonomy" id="2585369"/>
    <lineage>
        <taxon>Bacteria</taxon>
        <taxon>Pseudomonadati</taxon>
        <taxon>Pseudomonadota</taxon>
        <taxon>Alphaproteobacteria</taxon>
        <taxon>Rhodobacterales</taxon>
        <taxon>Roseobacteraceae</taxon>
        <taxon>Rubellimicrobium</taxon>
    </lineage>
</organism>
<name>A0A5C4MXP2_9RHOB</name>
<evidence type="ECO:0000313" key="2">
    <source>
        <dbReference type="Proteomes" id="UP000305887"/>
    </source>
</evidence>
<dbReference type="AlphaFoldDB" id="A0A5C4MXP2"/>
<dbReference type="RefSeq" id="WP_139077423.1">
    <property type="nucleotide sequence ID" value="NZ_VDFU01000015.1"/>
</dbReference>
<gene>
    <name evidence="1" type="ORF">FHG66_12920</name>
</gene>
<keyword evidence="2" id="KW-1185">Reference proteome</keyword>
<reference evidence="1 2" key="1">
    <citation type="submission" date="2019-06" db="EMBL/GenBank/DDBJ databases">
        <title>YIM 131921 draft genome.</title>
        <authorList>
            <person name="Jiang L."/>
        </authorList>
    </citation>
    <scope>NUCLEOTIDE SEQUENCE [LARGE SCALE GENOMIC DNA]</scope>
    <source>
        <strain evidence="1 2">YIM 131921</strain>
    </source>
</reference>
<accession>A0A5C4MXP2</accession>